<keyword evidence="1" id="KW-0472">Membrane</keyword>
<name>A0A0S2K3U9_9GAMM</name>
<keyword evidence="1" id="KW-0812">Transmembrane</keyword>
<dbReference type="EMBL" id="CP013187">
    <property type="protein sequence ID" value="ALO43072.1"/>
    <property type="molecule type" value="Genomic_DNA"/>
</dbReference>
<dbReference type="STRING" id="161398.PP2015_2583"/>
<feature type="transmembrane region" description="Helical" evidence="1">
    <location>
        <begin position="57"/>
        <end position="78"/>
    </location>
</feature>
<sequence length="136" mass="16244">MSREYKYQNETGTKIGKWYLNRLDYFEFYGFPGEWKIKAKCLVCLGLSIWLIKLLPVFFAPILVWVAYVSIRTFVILIEKKCRYRGYFLFPEKIINFFREYRKDVDVTDFDSLATVEKAGQGSKIAKQYLTQKFKN</sequence>
<evidence type="ECO:0000313" key="2">
    <source>
        <dbReference type="EMBL" id="ALO43072.1"/>
    </source>
</evidence>
<dbReference type="OrthoDB" id="6306268at2"/>
<dbReference type="RefSeq" id="WP_058030756.1">
    <property type="nucleotide sequence ID" value="NZ_CP013187.1"/>
</dbReference>
<keyword evidence="3" id="KW-1185">Reference proteome</keyword>
<gene>
    <name evidence="2" type="ORF">PP2015_2583</name>
</gene>
<reference evidence="2 3" key="1">
    <citation type="submission" date="2015-11" db="EMBL/GenBank/DDBJ databases">
        <authorList>
            <person name="Zhang Y."/>
            <person name="Guo Z."/>
        </authorList>
    </citation>
    <scope>NUCLEOTIDE SEQUENCE [LARGE SCALE GENOMIC DNA]</scope>
    <source>
        <strain evidence="2 3">KCTC 12086</strain>
    </source>
</reference>
<evidence type="ECO:0000313" key="3">
    <source>
        <dbReference type="Proteomes" id="UP000061457"/>
    </source>
</evidence>
<dbReference type="KEGG" id="pphe:PP2015_2583"/>
<dbReference type="AlphaFoldDB" id="A0A0S2K3U9"/>
<evidence type="ECO:0000256" key="1">
    <source>
        <dbReference type="SAM" id="Phobius"/>
    </source>
</evidence>
<organism evidence="2 3">
    <name type="scientific">Pseudoalteromonas phenolica</name>
    <dbReference type="NCBI Taxonomy" id="161398"/>
    <lineage>
        <taxon>Bacteria</taxon>
        <taxon>Pseudomonadati</taxon>
        <taxon>Pseudomonadota</taxon>
        <taxon>Gammaproteobacteria</taxon>
        <taxon>Alteromonadales</taxon>
        <taxon>Pseudoalteromonadaceae</taxon>
        <taxon>Pseudoalteromonas</taxon>
    </lineage>
</organism>
<proteinExistence type="predicted"/>
<keyword evidence="1" id="KW-1133">Transmembrane helix</keyword>
<accession>A0A0S2K3U9</accession>
<dbReference type="PATRIC" id="fig|161398.10.peg.2639"/>
<dbReference type="Proteomes" id="UP000061457">
    <property type="component" value="Chromosome I"/>
</dbReference>
<protein>
    <submittedName>
        <fullName evidence="2">Uncharacterized protein</fullName>
    </submittedName>
</protein>